<evidence type="ECO:0000259" key="2">
    <source>
        <dbReference type="Pfam" id="PF18058"/>
    </source>
</evidence>
<feature type="chain" id="PRO_5046659514" description="SbsC C-terminal domain-containing protein" evidence="1">
    <location>
        <begin position="24"/>
        <end position="385"/>
    </location>
</feature>
<protein>
    <recommendedName>
        <fullName evidence="2">SbsC C-terminal domain-containing protein</fullName>
    </recommendedName>
</protein>
<dbReference type="EMBL" id="JAFHKS010000044">
    <property type="protein sequence ID" value="MBN3546725.1"/>
    <property type="molecule type" value="Genomic_DNA"/>
</dbReference>
<sequence>MKKLISSLLVGGLLYIMPHTADAATLSETEKQVNIAEKASTILHEKYTKNLDYVTQIGTPYHNARYEVGKAKSMVDSLPSSERKTQLLTRVAGYQKVVKNGNAYNNAVKTYPILKNFQKDYLDTYLNDSKWYGIRDYNYFNYKLSLLQQNYDKVYGKLIQDEFKTRYLVPIKKTRDDVYYLLNARKDLELAEKDTYKNPTEAKRQLGNALTCINKVRNSKQKNILLAHHSLLQNLIQDRESGDNEAFYISMGSYSLGFPMKIYTNLEGESMTLWIADAEQYPSYQSLKNVYGDEVYGYFNSHHAGHLISKFNWWYRDWSSAYHMNIVWGYWDLDWINYEDDEILPVGTKFRVTLEVVKENGEVVVKEQPFTMTEELFKKAHVKVQ</sequence>
<gene>
    <name evidence="3" type="ORF">JYA64_15565</name>
</gene>
<organism evidence="3 4">
    <name type="scientific">Fictibacillus barbaricus</name>
    <dbReference type="NCBI Taxonomy" id="182136"/>
    <lineage>
        <taxon>Bacteria</taxon>
        <taxon>Bacillati</taxon>
        <taxon>Bacillota</taxon>
        <taxon>Bacilli</taxon>
        <taxon>Bacillales</taxon>
        <taxon>Fictibacillaceae</taxon>
        <taxon>Fictibacillus</taxon>
    </lineage>
</organism>
<proteinExistence type="predicted"/>
<dbReference type="Proteomes" id="UP001319060">
    <property type="component" value="Unassembled WGS sequence"/>
</dbReference>
<name>A0ABS2ZJ49_9BACL</name>
<keyword evidence="4" id="KW-1185">Reference proteome</keyword>
<evidence type="ECO:0000313" key="4">
    <source>
        <dbReference type="Proteomes" id="UP001319060"/>
    </source>
</evidence>
<dbReference type="RefSeq" id="WP_188401030.1">
    <property type="nucleotide sequence ID" value="NZ_BMCE01000001.1"/>
</dbReference>
<accession>A0ABS2ZJ49</accession>
<dbReference type="InterPro" id="IPR041378">
    <property type="entry name" value="S-layer_SbsC_C"/>
</dbReference>
<comment type="caution">
    <text evidence="3">The sequence shown here is derived from an EMBL/GenBank/DDBJ whole genome shotgun (WGS) entry which is preliminary data.</text>
</comment>
<feature type="signal peptide" evidence="1">
    <location>
        <begin position="1"/>
        <end position="23"/>
    </location>
</feature>
<keyword evidence="1" id="KW-0732">Signal</keyword>
<evidence type="ECO:0000256" key="1">
    <source>
        <dbReference type="SAM" id="SignalP"/>
    </source>
</evidence>
<evidence type="ECO:0000313" key="3">
    <source>
        <dbReference type="EMBL" id="MBN3546725.1"/>
    </source>
</evidence>
<reference evidence="3 4" key="1">
    <citation type="submission" date="2021-01" db="EMBL/GenBank/DDBJ databases">
        <title>Genome Sequencing of Type Strains.</title>
        <authorList>
            <person name="Lemaire J.F."/>
            <person name="Inderbitzin P."/>
            <person name="Collins S.B."/>
            <person name="Wespe N."/>
            <person name="Knight-Connoni V."/>
        </authorList>
    </citation>
    <scope>NUCLEOTIDE SEQUENCE [LARGE SCALE GENOMIC DNA]</scope>
    <source>
        <strain evidence="3 4">DSM 14730</strain>
    </source>
</reference>
<dbReference type="Pfam" id="PF18058">
    <property type="entry name" value="SbsC_C"/>
    <property type="match status" value="1"/>
</dbReference>
<feature type="domain" description="SbsC C-terminal" evidence="2">
    <location>
        <begin position="47"/>
        <end position="170"/>
    </location>
</feature>